<comment type="caution">
    <text evidence="7">The sequence shown here is derived from an EMBL/GenBank/DDBJ whole genome shotgun (WGS) entry which is preliminary data.</text>
</comment>
<dbReference type="GO" id="GO:0008758">
    <property type="term" value="F:UDP-2,3-diacylglucosamine hydrolase activity"/>
    <property type="evidence" value="ECO:0007669"/>
    <property type="project" value="TreeGrafter"/>
</dbReference>
<dbReference type="Gene3D" id="3.60.21.10">
    <property type="match status" value="1"/>
</dbReference>
<proteinExistence type="predicted"/>
<dbReference type="AlphaFoldDB" id="A0A4Z0M902"/>
<protein>
    <submittedName>
        <fullName evidence="7">UDP-2,3-diacylglucosamine diphosphatase</fullName>
    </submittedName>
</protein>
<dbReference type="PANTHER" id="PTHR34990">
    <property type="entry name" value="UDP-2,3-DIACYLGLUCOSAMINE HYDROLASE-RELATED"/>
    <property type="match status" value="1"/>
</dbReference>
<keyword evidence="1" id="KW-1003">Cell membrane</keyword>
<dbReference type="Pfam" id="PF00149">
    <property type="entry name" value="Metallophos"/>
    <property type="match status" value="1"/>
</dbReference>
<dbReference type="PANTHER" id="PTHR34990:SF2">
    <property type="entry name" value="BLL8164 PROTEIN"/>
    <property type="match status" value="1"/>
</dbReference>
<evidence type="ECO:0000256" key="4">
    <source>
        <dbReference type="ARBA" id="ARBA00023136"/>
    </source>
</evidence>
<dbReference type="EMBL" id="SRLE01000002">
    <property type="protein sequence ID" value="TGD75775.1"/>
    <property type="molecule type" value="Genomic_DNA"/>
</dbReference>
<evidence type="ECO:0000256" key="5">
    <source>
        <dbReference type="ARBA" id="ARBA00023211"/>
    </source>
</evidence>
<dbReference type="InterPro" id="IPR004843">
    <property type="entry name" value="Calcineurin-like_PHP"/>
</dbReference>
<evidence type="ECO:0000259" key="6">
    <source>
        <dbReference type="Pfam" id="PF00149"/>
    </source>
</evidence>
<dbReference type="GO" id="GO:0009245">
    <property type="term" value="P:lipid A biosynthetic process"/>
    <property type="evidence" value="ECO:0007669"/>
    <property type="project" value="TreeGrafter"/>
</dbReference>
<evidence type="ECO:0000256" key="1">
    <source>
        <dbReference type="ARBA" id="ARBA00022475"/>
    </source>
</evidence>
<keyword evidence="2" id="KW-0997">Cell inner membrane</keyword>
<keyword evidence="5" id="KW-0464">Manganese</keyword>
<dbReference type="InterPro" id="IPR029052">
    <property type="entry name" value="Metallo-depent_PP-like"/>
</dbReference>
<sequence>MNAQRPDGHIDCETLWISDVHLGNVHSKAEHLLQLLKRVHCKKLYLVGDIVDVWAMHRRVYWPEAHNAVLRELLKKSRAGVEVIYVPGNHDQNFREFCGSEFGNVSLRERAVHTTADGRRFLVIHGDELDFAVRYSRINRWIGDIAYDMVMMLNRMLNHLRALSGRPYWSLAGWLKSHVAQAEQAINAYQQAAVKLAADTGYDGIICGHLHHPVVKQYDQVLYCNDGDWVENCTALVEDARGQLHLIKAVSLDARVSELILAAA</sequence>
<name>A0A4Z0M902_9GAMM</name>
<keyword evidence="4" id="KW-0472">Membrane</keyword>
<keyword evidence="3" id="KW-0479">Metal-binding</keyword>
<feature type="domain" description="Calcineurin-like phosphoesterase" evidence="6">
    <location>
        <begin position="15"/>
        <end position="213"/>
    </location>
</feature>
<dbReference type="CDD" id="cd07398">
    <property type="entry name" value="MPP_YbbF-LpxH"/>
    <property type="match status" value="1"/>
</dbReference>
<dbReference type="SUPFAM" id="SSF56300">
    <property type="entry name" value="Metallo-dependent phosphatases"/>
    <property type="match status" value="1"/>
</dbReference>
<organism evidence="7 8">
    <name type="scientific">Mangrovimicrobium sediminis</name>
    <dbReference type="NCBI Taxonomy" id="2562682"/>
    <lineage>
        <taxon>Bacteria</taxon>
        <taxon>Pseudomonadati</taxon>
        <taxon>Pseudomonadota</taxon>
        <taxon>Gammaproteobacteria</taxon>
        <taxon>Cellvibrionales</taxon>
        <taxon>Halieaceae</taxon>
        <taxon>Mangrovimicrobium</taxon>
    </lineage>
</organism>
<evidence type="ECO:0000313" key="8">
    <source>
        <dbReference type="Proteomes" id="UP000298050"/>
    </source>
</evidence>
<keyword evidence="8" id="KW-1185">Reference proteome</keyword>
<dbReference type="Proteomes" id="UP000298050">
    <property type="component" value="Unassembled WGS sequence"/>
</dbReference>
<dbReference type="InterPro" id="IPR043461">
    <property type="entry name" value="LpxH-like"/>
</dbReference>
<dbReference type="GO" id="GO:0016020">
    <property type="term" value="C:membrane"/>
    <property type="evidence" value="ECO:0007669"/>
    <property type="project" value="GOC"/>
</dbReference>
<dbReference type="GO" id="GO:0046872">
    <property type="term" value="F:metal ion binding"/>
    <property type="evidence" value="ECO:0007669"/>
    <property type="project" value="UniProtKB-KW"/>
</dbReference>
<accession>A0A4Z0M902</accession>
<gene>
    <name evidence="7" type="ORF">E4634_02585</name>
</gene>
<evidence type="ECO:0000313" key="7">
    <source>
        <dbReference type="EMBL" id="TGD75775.1"/>
    </source>
</evidence>
<reference evidence="7 8" key="1">
    <citation type="submission" date="2019-04" db="EMBL/GenBank/DDBJ databases">
        <title>Taxonomy of novel Haliea sp. from mangrove soil of West Coast of India.</title>
        <authorList>
            <person name="Verma A."/>
            <person name="Kumar P."/>
            <person name="Krishnamurthi S."/>
        </authorList>
    </citation>
    <scope>NUCLEOTIDE SEQUENCE [LARGE SCALE GENOMIC DNA]</scope>
    <source>
        <strain evidence="7 8">SAOS-164</strain>
    </source>
</reference>
<dbReference type="OrthoDB" id="9802481at2"/>
<evidence type="ECO:0000256" key="2">
    <source>
        <dbReference type="ARBA" id="ARBA00022519"/>
    </source>
</evidence>
<dbReference type="RefSeq" id="WP_135441027.1">
    <property type="nucleotide sequence ID" value="NZ_SRLE01000002.1"/>
</dbReference>
<evidence type="ECO:0000256" key="3">
    <source>
        <dbReference type="ARBA" id="ARBA00022723"/>
    </source>
</evidence>